<dbReference type="Proteomes" id="UP000005707">
    <property type="component" value="Unassembled WGS sequence"/>
</dbReference>
<protein>
    <submittedName>
        <fullName evidence="4">PTS system fructose-specific IIA component protein</fullName>
        <ecNumber evidence="4">2.7.1.69</ecNumber>
    </submittedName>
</protein>
<dbReference type="FunCoup" id="F7PW65">
    <property type="interactions" value="39"/>
</dbReference>
<evidence type="ECO:0000313" key="4">
    <source>
        <dbReference type="EMBL" id="ERJ11275.1"/>
    </source>
</evidence>
<dbReference type="PANTHER" id="PTHR30204">
    <property type="entry name" value="REDOX-CYCLING DRUG-SENSING TRANSCRIPTIONAL ACTIVATOR SOXR"/>
    <property type="match status" value="1"/>
</dbReference>
<dbReference type="GO" id="GO:0003677">
    <property type="term" value="F:DNA binding"/>
    <property type="evidence" value="ECO:0007669"/>
    <property type="project" value="UniProtKB-KW"/>
</dbReference>
<dbReference type="InterPro" id="IPR047057">
    <property type="entry name" value="MerR_fam"/>
</dbReference>
<dbReference type="Gene3D" id="1.10.1660.10">
    <property type="match status" value="1"/>
</dbReference>
<keyword evidence="1" id="KW-0238">DNA-binding</keyword>
<dbReference type="PROSITE" id="PS50937">
    <property type="entry name" value="HTH_MERR_2"/>
    <property type="match status" value="1"/>
</dbReference>
<dbReference type="STRING" id="1033810.HLPCO_002715"/>
<evidence type="ECO:0000259" key="3">
    <source>
        <dbReference type="PROSITE" id="PS50937"/>
    </source>
</evidence>
<dbReference type="RefSeq" id="WP_008825593.1">
    <property type="nucleotide sequence ID" value="NZ_AFNU02000013.1"/>
</dbReference>
<proteinExistence type="predicted"/>
<dbReference type="InterPro" id="IPR009061">
    <property type="entry name" value="DNA-bd_dom_put_sf"/>
</dbReference>
<reference evidence="4 5" key="2">
    <citation type="journal article" date="2013" name="PLoS ONE">
        <title>INDIGO - INtegrated Data Warehouse of MIcrobial GenOmes with Examples from the Red Sea Extremophiles.</title>
        <authorList>
            <person name="Alam I."/>
            <person name="Antunes A."/>
            <person name="Kamau A.A."/>
            <person name="Ba Alawi W."/>
            <person name="Kalkatawi M."/>
            <person name="Stingl U."/>
            <person name="Bajic V.B."/>
        </authorList>
    </citation>
    <scope>NUCLEOTIDE SEQUENCE [LARGE SCALE GENOMIC DNA]</scope>
    <source>
        <strain evidence="4 5">SSD-17B</strain>
    </source>
</reference>
<sequence>MLIGEFSKITGLSVDTLRYYDSINLLVPKRENQVRQYTKQDLERAKLISFLKETNFSLVEIKTLVSLDQKIDSYIESNQTCYKEVEECYGVVIEKYQALIKQEQEIKQAKERILQTLGKMKQFIEVGEFHEE</sequence>
<name>F7PW65_9MOLU</name>
<keyword evidence="4" id="KW-0808">Transferase</keyword>
<dbReference type="InParanoid" id="F7PW65"/>
<dbReference type="GO" id="GO:0003700">
    <property type="term" value="F:DNA-binding transcription factor activity"/>
    <property type="evidence" value="ECO:0007669"/>
    <property type="project" value="InterPro"/>
</dbReference>
<dbReference type="OrthoDB" id="9811174at2"/>
<dbReference type="EMBL" id="AFNU02000013">
    <property type="protein sequence ID" value="ERJ11275.1"/>
    <property type="molecule type" value="Genomic_DNA"/>
</dbReference>
<evidence type="ECO:0000256" key="2">
    <source>
        <dbReference type="SAM" id="Coils"/>
    </source>
</evidence>
<dbReference type="SMART" id="SM00422">
    <property type="entry name" value="HTH_MERR"/>
    <property type="match status" value="1"/>
</dbReference>
<reference evidence="4 5" key="1">
    <citation type="journal article" date="2011" name="J. Bacteriol.">
        <title>Genome sequence of Haloplasma contractile, an unusual contractile bacterium from a deep-sea anoxic brine lake.</title>
        <authorList>
            <person name="Antunes A."/>
            <person name="Alam I."/>
            <person name="El Dorry H."/>
            <person name="Siam R."/>
            <person name="Robertson A."/>
            <person name="Bajic V.B."/>
            <person name="Stingl U."/>
        </authorList>
    </citation>
    <scope>NUCLEOTIDE SEQUENCE [LARGE SCALE GENOMIC DNA]</scope>
    <source>
        <strain evidence="4 5">SSD-17B</strain>
    </source>
</reference>
<accession>F7PW65</accession>
<evidence type="ECO:0000313" key="5">
    <source>
        <dbReference type="Proteomes" id="UP000005707"/>
    </source>
</evidence>
<dbReference type="GO" id="GO:0016740">
    <property type="term" value="F:transferase activity"/>
    <property type="evidence" value="ECO:0007669"/>
    <property type="project" value="UniProtKB-KW"/>
</dbReference>
<dbReference type="EC" id="2.7.1.69" evidence="4"/>
<feature type="coiled-coil region" evidence="2">
    <location>
        <begin position="92"/>
        <end position="119"/>
    </location>
</feature>
<organism evidence="4 5">
    <name type="scientific">Haloplasma contractile SSD-17B</name>
    <dbReference type="NCBI Taxonomy" id="1033810"/>
    <lineage>
        <taxon>Bacteria</taxon>
        <taxon>Bacillati</taxon>
        <taxon>Mycoplasmatota</taxon>
        <taxon>Mollicutes</taxon>
        <taxon>Haloplasmatales</taxon>
        <taxon>Haloplasmataceae</taxon>
        <taxon>Haloplasma</taxon>
    </lineage>
</organism>
<feature type="domain" description="HTH merR-type" evidence="3">
    <location>
        <begin position="1"/>
        <end position="67"/>
    </location>
</feature>
<dbReference type="PROSITE" id="PS00552">
    <property type="entry name" value="HTH_MERR_1"/>
    <property type="match status" value="1"/>
</dbReference>
<dbReference type="PANTHER" id="PTHR30204:SF96">
    <property type="entry name" value="CHROMOSOME-ANCHORING PROTEIN RACA"/>
    <property type="match status" value="1"/>
</dbReference>
<dbReference type="InterPro" id="IPR000551">
    <property type="entry name" value="MerR-type_HTH_dom"/>
</dbReference>
<gene>
    <name evidence="4" type="ORF">HLPCO_002715</name>
</gene>
<dbReference type="AlphaFoldDB" id="F7PW65"/>
<dbReference type="SUPFAM" id="SSF46955">
    <property type="entry name" value="Putative DNA-binding domain"/>
    <property type="match status" value="1"/>
</dbReference>
<comment type="caution">
    <text evidence="4">The sequence shown here is derived from an EMBL/GenBank/DDBJ whole genome shotgun (WGS) entry which is preliminary data.</text>
</comment>
<dbReference type="eggNOG" id="COG0789">
    <property type="taxonomic scope" value="Bacteria"/>
</dbReference>
<evidence type="ECO:0000256" key="1">
    <source>
        <dbReference type="ARBA" id="ARBA00023125"/>
    </source>
</evidence>
<keyword evidence="2" id="KW-0175">Coiled coil</keyword>
<dbReference type="Pfam" id="PF13411">
    <property type="entry name" value="MerR_1"/>
    <property type="match status" value="1"/>
</dbReference>
<keyword evidence="5" id="KW-1185">Reference proteome</keyword>